<feature type="compositionally biased region" description="Low complexity" evidence="5">
    <location>
        <begin position="136"/>
        <end position="148"/>
    </location>
</feature>
<name>A0A0P1BFE2_9BASI</name>
<evidence type="ECO:0000313" key="8">
    <source>
        <dbReference type="EMBL" id="CEH14919.1"/>
    </source>
</evidence>
<dbReference type="Proteomes" id="UP000054845">
    <property type="component" value="Unassembled WGS sequence"/>
</dbReference>
<evidence type="ECO:0000313" key="9">
    <source>
        <dbReference type="Proteomes" id="UP000054845"/>
    </source>
</evidence>
<evidence type="ECO:0000256" key="3">
    <source>
        <dbReference type="ARBA" id="ARBA00023054"/>
    </source>
</evidence>
<protein>
    <submittedName>
        <fullName evidence="8">Protein involved in the nuclear export of pre-ribosomes</fullName>
    </submittedName>
</protein>
<feature type="compositionally biased region" description="Acidic residues" evidence="5">
    <location>
        <begin position="259"/>
        <end position="274"/>
    </location>
</feature>
<feature type="region of interest" description="Disordered" evidence="5">
    <location>
        <begin position="631"/>
        <end position="670"/>
    </location>
</feature>
<dbReference type="InterPro" id="IPR005612">
    <property type="entry name" value="CCAAT-binding_factor"/>
</dbReference>
<feature type="region of interest" description="Disordered" evidence="5">
    <location>
        <begin position="766"/>
        <end position="787"/>
    </location>
</feature>
<feature type="compositionally biased region" description="Acidic residues" evidence="5">
    <location>
        <begin position="125"/>
        <end position="135"/>
    </location>
</feature>
<accession>A0A0P1BFE2</accession>
<dbReference type="PANTHER" id="PTHR14428">
    <property type="entry name" value="NUCLEOLAR COMPLEX PROTEIN 3"/>
    <property type="match status" value="1"/>
</dbReference>
<feature type="domain" description="Nucleolar complex-associated protein 3 N-terminal" evidence="7">
    <location>
        <begin position="408"/>
        <end position="516"/>
    </location>
</feature>
<feature type="compositionally biased region" description="Basic and acidic residues" evidence="5">
    <location>
        <begin position="275"/>
        <end position="294"/>
    </location>
</feature>
<dbReference type="PANTHER" id="PTHR14428:SF5">
    <property type="entry name" value="NUCLEOLAR COMPLEX PROTEIN 3 HOMOLOG"/>
    <property type="match status" value="1"/>
</dbReference>
<proteinExistence type="inferred from homology"/>
<dbReference type="GO" id="GO:0005730">
    <property type="term" value="C:nucleolus"/>
    <property type="evidence" value="ECO:0007669"/>
    <property type="project" value="UniProtKB-SubCell"/>
</dbReference>
<evidence type="ECO:0000256" key="1">
    <source>
        <dbReference type="ARBA" id="ARBA00004604"/>
    </source>
</evidence>
<feature type="domain" description="CCAAT-binding factor" evidence="6">
    <location>
        <begin position="820"/>
        <end position="1011"/>
    </location>
</feature>
<evidence type="ECO:0000256" key="5">
    <source>
        <dbReference type="SAM" id="MobiDB-lite"/>
    </source>
</evidence>
<dbReference type="InterPro" id="IPR011501">
    <property type="entry name" value="Noc3_N"/>
</dbReference>
<evidence type="ECO:0000256" key="2">
    <source>
        <dbReference type="ARBA" id="ARBA00007797"/>
    </source>
</evidence>
<dbReference type="InterPro" id="IPR016903">
    <property type="entry name" value="Nucleolar_cplx-assoc_3"/>
</dbReference>
<feature type="region of interest" description="Disordered" evidence="5">
    <location>
        <begin position="212"/>
        <end position="377"/>
    </location>
</feature>
<dbReference type="GO" id="GO:0003682">
    <property type="term" value="F:chromatin binding"/>
    <property type="evidence" value="ECO:0007669"/>
    <property type="project" value="TreeGrafter"/>
</dbReference>
<feature type="region of interest" description="Disordered" evidence="5">
    <location>
        <begin position="1"/>
        <end position="160"/>
    </location>
</feature>
<feature type="compositionally biased region" description="Low complexity" evidence="5">
    <location>
        <begin position="227"/>
        <end position="239"/>
    </location>
</feature>
<sequence length="1021" mass="112166">MSRLAALTRPKDLAGLGHNFWKSPGSEDNKWIGFGSRRRLHPPNSPRAFDASRLLGSPLPAPQSSMPGKRPYQGPPSKARNPSGTTSGKNASDKAIKKQKRGPKAYIDLPQASKQPTTRTWISSDQEDNSGDEELQAALGAEEMAGEGIESDGDGTKDFSTKAPVIHLVENGIPSKGKGKASNGLDFLLKLDAKGISKSRAELARLKKRERALERAKTANQSREGRSTSVGSSSSSASTDMQGLSDDSDAQEGVLSEFSDMDSETSEEDLDMDVEAEHAARIKEVQARKDRAEARQSAAAAERKLPVRSMRGWAPASDSDLGLSDRDNDFSGAGGPDKSQQKPSRAIHDRLPEDEETVRESTDDEEQKKAARRAATRMSTITSSTRFGMLAPYEIMGLKKRGDRIQAAREQIAKLATDVVADPEMSLGLLRRLAVFANRCIPPPPDSDITNTDGKRFVDDAIRGAAIMSMCAVFTDILPGYRIRPLSEAERREKTNQETTRRREFEQGLVDVYRQYLETCDKVINARIALSELALQAMCVLLTRATHFNYRTNLVRALVSQLSRHGWSKSSEISALALIEVLSKDLSGEISLEVVRLLNRMIKERTYRVNARVLDLLLHLRLRDELGNTRADTQRASKGENAHKRKAGKDKAKPKEVRKGKGQHLSKKQVKEMRERAEIDEEMKEANAEVDLEEREKNQTETLKLLFVLYFSILKAPSVPGPLLASSLEGLSRFAHRVNVDFFRDLLAVLRAHVVEARQHAESDLLPRHPLDVEEEENGPDADSAKFDTAEGSEMLRDDQAWGAGAVKSRSARRDGAREALHCLVTAYELLSGQGEALNIELSDMAGHLYAIMLPLALSPTIEDPPVLLSSGTSSEALLAGGTSGKHNRPHMHSHLLRTDADILIRALELALLRPRIATFSSEVNAAFVKRMLACAMHLPPATACRLLVVAKNCIARDEKLEALLDTNDRAKNGKFDGESDNIDAARPLAAGEAAWELHLLVHSSNADVAAEAMKLANLQR</sequence>
<comment type="subcellular location">
    <subcellularLocation>
        <location evidence="1">Nucleus</location>
        <location evidence="1">Nucleolus</location>
    </subcellularLocation>
</comment>
<dbReference type="GO" id="GO:0006270">
    <property type="term" value="P:DNA replication initiation"/>
    <property type="evidence" value="ECO:0007669"/>
    <property type="project" value="TreeGrafter"/>
</dbReference>
<dbReference type="AlphaFoldDB" id="A0A0P1BFE2"/>
<feature type="compositionally biased region" description="Basic and acidic residues" evidence="5">
    <location>
        <begin position="358"/>
        <end position="369"/>
    </location>
</feature>
<evidence type="ECO:0000259" key="7">
    <source>
        <dbReference type="Pfam" id="PF07540"/>
    </source>
</evidence>
<feature type="compositionally biased region" description="Basic and acidic residues" evidence="5">
    <location>
        <begin position="649"/>
        <end position="659"/>
    </location>
</feature>
<organism evidence="8 9">
    <name type="scientific">Ceraceosorus bombacis</name>
    <dbReference type="NCBI Taxonomy" id="401625"/>
    <lineage>
        <taxon>Eukaryota</taxon>
        <taxon>Fungi</taxon>
        <taxon>Dikarya</taxon>
        <taxon>Basidiomycota</taxon>
        <taxon>Ustilaginomycotina</taxon>
        <taxon>Exobasidiomycetes</taxon>
        <taxon>Ceraceosorales</taxon>
        <taxon>Ceraceosoraceae</taxon>
        <taxon>Ceraceosorus</taxon>
    </lineage>
</organism>
<evidence type="ECO:0000259" key="6">
    <source>
        <dbReference type="Pfam" id="PF03914"/>
    </source>
</evidence>
<feature type="compositionally biased region" description="Polar residues" evidence="5">
    <location>
        <begin position="112"/>
        <end position="124"/>
    </location>
</feature>
<keyword evidence="9" id="KW-1185">Reference proteome</keyword>
<comment type="similarity">
    <text evidence="2">Belongs to the CBF/MAK21 family.</text>
</comment>
<evidence type="ECO:0000256" key="4">
    <source>
        <dbReference type="ARBA" id="ARBA00023242"/>
    </source>
</evidence>
<dbReference type="Pfam" id="PF07540">
    <property type="entry name" value="NOC3p"/>
    <property type="match status" value="1"/>
</dbReference>
<feature type="compositionally biased region" description="Basic and acidic residues" evidence="5">
    <location>
        <begin position="631"/>
        <end position="642"/>
    </location>
</feature>
<feature type="compositionally biased region" description="Polar residues" evidence="5">
    <location>
        <begin position="80"/>
        <end position="90"/>
    </location>
</feature>
<dbReference type="Pfam" id="PF03914">
    <property type="entry name" value="CBF"/>
    <property type="match status" value="1"/>
</dbReference>
<dbReference type="STRING" id="401625.A0A0P1BFE2"/>
<keyword evidence="4" id="KW-0539">Nucleus</keyword>
<dbReference type="OrthoDB" id="10263597at2759"/>
<reference evidence="8 9" key="1">
    <citation type="submission" date="2014-09" db="EMBL/GenBank/DDBJ databases">
        <authorList>
            <person name="Magalhaes I.L.F."/>
            <person name="Oliveira U."/>
            <person name="Santos F.R."/>
            <person name="Vidigal T.H.D.A."/>
            <person name="Brescovit A.D."/>
            <person name="Santos A.J."/>
        </authorList>
    </citation>
    <scope>NUCLEOTIDE SEQUENCE [LARGE SCALE GENOMIC DNA]</scope>
</reference>
<keyword evidence="3" id="KW-0175">Coiled coil</keyword>
<dbReference type="EMBL" id="CCYA01000250">
    <property type="protein sequence ID" value="CEH14919.1"/>
    <property type="molecule type" value="Genomic_DNA"/>
</dbReference>